<dbReference type="InterPro" id="IPR003660">
    <property type="entry name" value="HAMP_dom"/>
</dbReference>
<dbReference type="EC" id="2.7.13.3" evidence="3"/>
<dbReference type="PRINTS" id="PR00344">
    <property type="entry name" value="BCTRLSENSOR"/>
</dbReference>
<evidence type="ECO:0000256" key="2">
    <source>
        <dbReference type="ARBA" id="ARBA00004651"/>
    </source>
</evidence>
<proteinExistence type="predicted"/>
<evidence type="ECO:0000256" key="6">
    <source>
        <dbReference type="ARBA" id="ARBA00022679"/>
    </source>
</evidence>
<dbReference type="PANTHER" id="PTHR45453:SF1">
    <property type="entry name" value="PHOSPHATE REGULON SENSOR PROTEIN PHOR"/>
    <property type="match status" value="1"/>
</dbReference>
<keyword evidence="11 12" id="KW-0472">Membrane</keyword>
<dbReference type="InterPro" id="IPR005467">
    <property type="entry name" value="His_kinase_dom"/>
</dbReference>
<dbReference type="EMBL" id="LTAO01000038">
    <property type="protein sequence ID" value="KYG26562.1"/>
    <property type="molecule type" value="Genomic_DNA"/>
</dbReference>
<dbReference type="SUPFAM" id="SSF47384">
    <property type="entry name" value="Homodimeric domain of signal transducing histidine kinase"/>
    <property type="match status" value="1"/>
</dbReference>
<dbReference type="STRING" id="519424.AZF04_12175"/>
<evidence type="ECO:0000256" key="5">
    <source>
        <dbReference type="ARBA" id="ARBA00022553"/>
    </source>
</evidence>
<evidence type="ECO:0000256" key="1">
    <source>
        <dbReference type="ARBA" id="ARBA00000085"/>
    </source>
</evidence>
<keyword evidence="9" id="KW-0067">ATP-binding</keyword>
<comment type="caution">
    <text evidence="15">The sequence shown here is derived from an EMBL/GenBank/DDBJ whole genome shotgun (WGS) entry which is preliminary data.</text>
</comment>
<dbReference type="FunFam" id="1.10.287.130:FF:000001">
    <property type="entry name" value="Two-component sensor histidine kinase"/>
    <property type="match status" value="1"/>
</dbReference>
<evidence type="ECO:0000259" key="14">
    <source>
        <dbReference type="PROSITE" id="PS50885"/>
    </source>
</evidence>
<evidence type="ECO:0000313" key="15">
    <source>
        <dbReference type="EMBL" id="KYG26562.1"/>
    </source>
</evidence>
<keyword evidence="5" id="KW-0597">Phosphoprotein</keyword>
<dbReference type="FunFam" id="3.30.565.10:FF:000006">
    <property type="entry name" value="Sensor histidine kinase WalK"/>
    <property type="match status" value="1"/>
</dbReference>
<accession>A0A161PWT4</accession>
<dbReference type="GO" id="GO:0004721">
    <property type="term" value="F:phosphoprotein phosphatase activity"/>
    <property type="evidence" value="ECO:0007669"/>
    <property type="project" value="TreeGrafter"/>
</dbReference>
<dbReference type="SMART" id="SM00388">
    <property type="entry name" value="HisKA"/>
    <property type="match status" value="1"/>
</dbReference>
<dbReference type="PROSITE" id="PS50109">
    <property type="entry name" value="HIS_KIN"/>
    <property type="match status" value="1"/>
</dbReference>
<feature type="domain" description="HAMP" evidence="14">
    <location>
        <begin position="191"/>
        <end position="244"/>
    </location>
</feature>
<dbReference type="SMART" id="SM00304">
    <property type="entry name" value="HAMP"/>
    <property type="match status" value="1"/>
</dbReference>
<dbReference type="Gene3D" id="6.10.340.10">
    <property type="match status" value="1"/>
</dbReference>
<keyword evidence="7" id="KW-0547">Nucleotide-binding</keyword>
<protein>
    <recommendedName>
        <fullName evidence="3">histidine kinase</fullName>
        <ecNumber evidence="3">2.7.13.3</ecNumber>
    </recommendedName>
</protein>
<dbReference type="Gene3D" id="3.30.565.10">
    <property type="entry name" value="Histidine kinase-like ATPase, C-terminal domain"/>
    <property type="match status" value="1"/>
</dbReference>
<dbReference type="InterPro" id="IPR003594">
    <property type="entry name" value="HATPase_dom"/>
</dbReference>
<evidence type="ECO:0000259" key="13">
    <source>
        <dbReference type="PROSITE" id="PS50109"/>
    </source>
</evidence>
<name>A0A161PWT4_9BACI</name>
<dbReference type="InterPro" id="IPR036097">
    <property type="entry name" value="HisK_dim/P_sf"/>
</dbReference>
<feature type="transmembrane region" description="Helical" evidence="12">
    <location>
        <begin position="167"/>
        <end position="190"/>
    </location>
</feature>
<dbReference type="SUPFAM" id="SSF55874">
    <property type="entry name" value="ATPase domain of HSP90 chaperone/DNA topoisomerase II/histidine kinase"/>
    <property type="match status" value="1"/>
</dbReference>
<keyword evidence="16" id="KW-1185">Reference proteome</keyword>
<evidence type="ECO:0000256" key="3">
    <source>
        <dbReference type="ARBA" id="ARBA00012438"/>
    </source>
</evidence>
<organism evidence="15 16">
    <name type="scientific">Alkalihalobacillus trypoxylicola</name>
    <dbReference type="NCBI Taxonomy" id="519424"/>
    <lineage>
        <taxon>Bacteria</taxon>
        <taxon>Bacillati</taxon>
        <taxon>Bacillota</taxon>
        <taxon>Bacilli</taxon>
        <taxon>Bacillales</taxon>
        <taxon>Bacillaceae</taxon>
        <taxon>Alkalihalobacillus</taxon>
    </lineage>
</organism>
<feature type="domain" description="Histidine kinase" evidence="13">
    <location>
        <begin position="252"/>
        <end position="465"/>
    </location>
</feature>
<dbReference type="SUPFAM" id="SSF158472">
    <property type="entry name" value="HAMP domain-like"/>
    <property type="match status" value="1"/>
</dbReference>
<keyword evidence="6" id="KW-0808">Transferase</keyword>
<dbReference type="InterPro" id="IPR003661">
    <property type="entry name" value="HisK_dim/P_dom"/>
</dbReference>
<dbReference type="Pfam" id="PF00512">
    <property type="entry name" value="HisKA"/>
    <property type="match status" value="1"/>
</dbReference>
<comment type="subcellular location">
    <subcellularLocation>
        <location evidence="2">Cell membrane</location>
        <topology evidence="2">Multi-pass membrane protein</topology>
    </subcellularLocation>
</comment>
<evidence type="ECO:0000256" key="8">
    <source>
        <dbReference type="ARBA" id="ARBA00022777"/>
    </source>
</evidence>
<evidence type="ECO:0000256" key="7">
    <source>
        <dbReference type="ARBA" id="ARBA00022741"/>
    </source>
</evidence>
<dbReference type="Proteomes" id="UP000075806">
    <property type="component" value="Unassembled WGS sequence"/>
</dbReference>
<evidence type="ECO:0000256" key="9">
    <source>
        <dbReference type="ARBA" id="ARBA00022840"/>
    </source>
</evidence>
<dbReference type="GO" id="GO:0005886">
    <property type="term" value="C:plasma membrane"/>
    <property type="evidence" value="ECO:0007669"/>
    <property type="project" value="UniProtKB-SubCell"/>
</dbReference>
<dbReference type="CDD" id="cd06225">
    <property type="entry name" value="HAMP"/>
    <property type="match status" value="1"/>
</dbReference>
<evidence type="ECO:0000313" key="16">
    <source>
        <dbReference type="Proteomes" id="UP000075806"/>
    </source>
</evidence>
<gene>
    <name evidence="15" type="ORF">AZF04_12175</name>
</gene>
<dbReference type="CDD" id="cd00082">
    <property type="entry name" value="HisKA"/>
    <property type="match status" value="1"/>
</dbReference>
<dbReference type="Pfam" id="PF00672">
    <property type="entry name" value="HAMP"/>
    <property type="match status" value="1"/>
</dbReference>
<keyword evidence="4" id="KW-1003">Cell membrane</keyword>
<sequence>MKNWSIQKKLWLSTSIIIVAVTLIFSFLIYFLYENLYIDKQIEFLQNQGEQLTQLYDEEGESSSFLAQIEFQRQLNEPLGVTTIFTNDPMLLSSGSPFDPLNTEELITFEERQKLLDGEIVTLIRSHPHFHQDILGMAFPIIEDNHLSGALFLSMTLSDIYEPFQEIQFYLLVSILSILLIITLTIYRAGHSITKPLFKMKALSSKMAKGDFSQRISEKESVKEFNDLARSFNQLSHSLELVEKKRNEFLANVSHELRTPLSYMKGYIEALQEGLFEKEKGLEIIEKESKRLERIVHDLLDLAQLEGESYPIHKEPIAFSQLIIDVTSSFELVLKKKQITLLQQLDDDMIIFGDFDRLEQVVRNLLDNAIQYSESNKKVRIKLFQSNGHAQLLIEDEGVGIPPEDLSSITERFYRVQKGRTRKAGGTGLGLAIVSQIVKRHSGELVIDSQLQKGTIVTISLPLDSSHEIE</sequence>
<dbReference type="GO" id="GO:0005524">
    <property type="term" value="F:ATP binding"/>
    <property type="evidence" value="ECO:0007669"/>
    <property type="project" value="UniProtKB-KW"/>
</dbReference>
<dbReference type="Gene3D" id="1.10.287.130">
    <property type="match status" value="1"/>
</dbReference>
<dbReference type="InterPro" id="IPR050351">
    <property type="entry name" value="BphY/WalK/GraS-like"/>
</dbReference>
<dbReference type="GO" id="GO:0000155">
    <property type="term" value="F:phosphorelay sensor kinase activity"/>
    <property type="evidence" value="ECO:0007669"/>
    <property type="project" value="InterPro"/>
</dbReference>
<dbReference type="InterPro" id="IPR036890">
    <property type="entry name" value="HATPase_C_sf"/>
</dbReference>
<keyword evidence="10" id="KW-0902">Two-component regulatory system</keyword>
<evidence type="ECO:0000256" key="11">
    <source>
        <dbReference type="ARBA" id="ARBA00023136"/>
    </source>
</evidence>
<dbReference type="CDD" id="cd00075">
    <property type="entry name" value="HATPase"/>
    <property type="match status" value="1"/>
</dbReference>
<dbReference type="PANTHER" id="PTHR45453">
    <property type="entry name" value="PHOSPHATE REGULON SENSOR PROTEIN PHOR"/>
    <property type="match status" value="1"/>
</dbReference>
<reference evidence="15" key="1">
    <citation type="submission" date="2016-02" db="EMBL/GenBank/DDBJ databases">
        <title>Genome sequence of Bacillus trypoxylicola KCTC 13244(T).</title>
        <authorList>
            <person name="Jeong H."/>
            <person name="Park S.-H."/>
            <person name="Choi S.-K."/>
        </authorList>
    </citation>
    <scope>NUCLEOTIDE SEQUENCE [LARGE SCALE GENOMIC DNA]</scope>
    <source>
        <strain evidence="15">KCTC 13244</strain>
    </source>
</reference>
<evidence type="ECO:0000256" key="4">
    <source>
        <dbReference type="ARBA" id="ARBA00022475"/>
    </source>
</evidence>
<dbReference type="GO" id="GO:0016036">
    <property type="term" value="P:cellular response to phosphate starvation"/>
    <property type="evidence" value="ECO:0007669"/>
    <property type="project" value="TreeGrafter"/>
</dbReference>
<dbReference type="SMART" id="SM00387">
    <property type="entry name" value="HATPase_c"/>
    <property type="match status" value="1"/>
</dbReference>
<dbReference type="Pfam" id="PF02518">
    <property type="entry name" value="HATPase_c"/>
    <property type="match status" value="1"/>
</dbReference>
<keyword evidence="12" id="KW-0812">Transmembrane</keyword>
<evidence type="ECO:0000256" key="10">
    <source>
        <dbReference type="ARBA" id="ARBA00023012"/>
    </source>
</evidence>
<dbReference type="AlphaFoldDB" id="A0A161PWT4"/>
<dbReference type="RefSeq" id="WP_061950036.1">
    <property type="nucleotide sequence ID" value="NZ_LTAO01000038.1"/>
</dbReference>
<evidence type="ECO:0000256" key="12">
    <source>
        <dbReference type="SAM" id="Phobius"/>
    </source>
</evidence>
<dbReference type="PROSITE" id="PS50885">
    <property type="entry name" value="HAMP"/>
    <property type="match status" value="1"/>
</dbReference>
<comment type="catalytic activity">
    <reaction evidence="1">
        <text>ATP + protein L-histidine = ADP + protein N-phospho-L-histidine.</text>
        <dbReference type="EC" id="2.7.13.3"/>
    </reaction>
</comment>
<dbReference type="OrthoDB" id="3436at2"/>
<keyword evidence="8 15" id="KW-0418">Kinase</keyword>
<dbReference type="InterPro" id="IPR004358">
    <property type="entry name" value="Sig_transdc_His_kin-like_C"/>
</dbReference>
<keyword evidence="12" id="KW-1133">Transmembrane helix</keyword>
<feature type="transmembrane region" description="Helical" evidence="12">
    <location>
        <begin position="12"/>
        <end position="33"/>
    </location>
</feature>